<dbReference type="Proteomes" id="UP001216907">
    <property type="component" value="Unassembled WGS sequence"/>
</dbReference>
<dbReference type="RefSeq" id="WP_277861850.1">
    <property type="nucleotide sequence ID" value="NZ_JARRAG010000002.1"/>
</dbReference>
<gene>
    <name evidence="1" type="ORF">PZE19_17160</name>
</gene>
<sequence>MTNVCSGRRTAWLTNPATTGLLGLGIGLGWFSDRSATAAPLRPFTVSAESGPAVVLDQDGRRIAIPRAGRELLAGTTPTYVAFRLAGRSQLPEGVPTVAAGTGRDAVGPLRLDALALRTLDARLASADQVAVLGPRQTFLVESASSAGLADGTGSTQFWRAGVAAPSGGKSIGDTLAGWYESSADAVKKLNDQIAGTIKKTFSPAAPQAVIIPPAKVAAQVLSQEMRTLPLSQSISDSVQPAPVPEPSAWLIFAAATVLGLRLRPRKGT</sequence>
<comment type="caution">
    <text evidence="1">The sequence shown here is derived from an EMBL/GenBank/DDBJ whole genome shotgun (WGS) entry which is preliminary data.</text>
</comment>
<protein>
    <recommendedName>
        <fullName evidence="3">PEP-CTERM protein-sorting domain-containing protein</fullName>
    </recommendedName>
</protein>
<keyword evidence="2" id="KW-1185">Reference proteome</keyword>
<evidence type="ECO:0008006" key="3">
    <source>
        <dbReference type="Google" id="ProtNLM"/>
    </source>
</evidence>
<dbReference type="EMBL" id="JARRAG010000002">
    <property type="protein sequence ID" value="MDG3005518.1"/>
    <property type="molecule type" value="Genomic_DNA"/>
</dbReference>
<reference evidence="1 2" key="1">
    <citation type="submission" date="2023-03" db="EMBL/GenBank/DDBJ databases">
        <title>Paludisphaera mucosa sp. nov. a novel planctomycete from northern fen.</title>
        <authorList>
            <person name="Ivanova A."/>
        </authorList>
    </citation>
    <scope>NUCLEOTIDE SEQUENCE [LARGE SCALE GENOMIC DNA]</scope>
    <source>
        <strain evidence="1 2">Pla2</strain>
    </source>
</reference>
<evidence type="ECO:0000313" key="1">
    <source>
        <dbReference type="EMBL" id="MDG3005518.1"/>
    </source>
</evidence>
<organism evidence="1 2">
    <name type="scientific">Paludisphaera mucosa</name>
    <dbReference type="NCBI Taxonomy" id="3030827"/>
    <lineage>
        <taxon>Bacteria</taxon>
        <taxon>Pseudomonadati</taxon>
        <taxon>Planctomycetota</taxon>
        <taxon>Planctomycetia</taxon>
        <taxon>Isosphaerales</taxon>
        <taxon>Isosphaeraceae</taxon>
        <taxon>Paludisphaera</taxon>
    </lineage>
</organism>
<evidence type="ECO:0000313" key="2">
    <source>
        <dbReference type="Proteomes" id="UP001216907"/>
    </source>
</evidence>
<accession>A0ABT6FDQ5</accession>
<name>A0ABT6FDQ5_9BACT</name>
<proteinExistence type="predicted"/>